<feature type="transmembrane region" description="Helical" evidence="1">
    <location>
        <begin position="32"/>
        <end position="50"/>
    </location>
</feature>
<dbReference type="InterPro" id="IPR035211">
    <property type="entry name" value="DUF5325"/>
</dbReference>
<dbReference type="EMBL" id="JBHRSA010000034">
    <property type="protein sequence ID" value="MFC3040201.1"/>
    <property type="molecule type" value="Genomic_DNA"/>
</dbReference>
<keyword evidence="1" id="KW-1133">Transmembrane helix</keyword>
<proteinExistence type="predicted"/>
<organism evidence="2 3">
    <name type="scientific">Virgibacillus xinjiangensis</name>
    <dbReference type="NCBI Taxonomy" id="393090"/>
    <lineage>
        <taxon>Bacteria</taxon>
        <taxon>Bacillati</taxon>
        <taxon>Bacillota</taxon>
        <taxon>Bacilli</taxon>
        <taxon>Bacillales</taxon>
        <taxon>Bacillaceae</taxon>
        <taxon>Virgibacillus</taxon>
    </lineage>
</organism>
<gene>
    <name evidence="2" type="ORF">ACFOGI_08035</name>
</gene>
<dbReference type="Proteomes" id="UP001595279">
    <property type="component" value="Unassembled WGS sequence"/>
</dbReference>
<feature type="transmembrane region" description="Helical" evidence="1">
    <location>
        <begin position="7"/>
        <end position="26"/>
    </location>
</feature>
<protein>
    <submittedName>
        <fullName evidence="2">DUF5325 family protein</fullName>
    </submittedName>
</protein>
<keyword evidence="3" id="KW-1185">Reference proteome</keyword>
<evidence type="ECO:0000313" key="3">
    <source>
        <dbReference type="Proteomes" id="UP001595279"/>
    </source>
</evidence>
<dbReference type="RefSeq" id="WP_390271144.1">
    <property type="nucleotide sequence ID" value="NZ_JBHRSA010000034.1"/>
</dbReference>
<dbReference type="Pfam" id="PF17259">
    <property type="entry name" value="DUF5325"/>
    <property type="match status" value="1"/>
</dbReference>
<reference evidence="3" key="1">
    <citation type="journal article" date="2019" name="Int. J. Syst. Evol. Microbiol.">
        <title>The Global Catalogue of Microorganisms (GCM) 10K type strain sequencing project: providing services to taxonomists for standard genome sequencing and annotation.</title>
        <authorList>
            <consortium name="The Broad Institute Genomics Platform"/>
            <consortium name="The Broad Institute Genome Sequencing Center for Infectious Disease"/>
            <person name="Wu L."/>
            <person name="Ma J."/>
        </authorList>
    </citation>
    <scope>NUCLEOTIDE SEQUENCE [LARGE SCALE GENOMIC DNA]</scope>
    <source>
        <strain evidence="3">KCTC 13128</strain>
    </source>
</reference>
<keyword evidence="1" id="KW-0812">Transmembrane</keyword>
<accession>A0ABV7CV32</accession>
<evidence type="ECO:0000256" key="1">
    <source>
        <dbReference type="SAM" id="Phobius"/>
    </source>
</evidence>
<sequence>MKKIDGRALLMAILVILMFLLVGFAIALRNIWLIVLFVIAGSAIMVYGIARKRKRK</sequence>
<evidence type="ECO:0000313" key="2">
    <source>
        <dbReference type="EMBL" id="MFC3040201.1"/>
    </source>
</evidence>
<keyword evidence="1" id="KW-0472">Membrane</keyword>
<comment type="caution">
    <text evidence="2">The sequence shown here is derived from an EMBL/GenBank/DDBJ whole genome shotgun (WGS) entry which is preliminary data.</text>
</comment>
<name>A0ABV7CV32_9BACI</name>